<comment type="caution">
    <text evidence="2">The sequence shown here is derived from an EMBL/GenBank/DDBJ whole genome shotgun (WGS) entry which is preliminary data.</text>
</comment>
<feature type="compositionally biased region" description="Polar residues" evidence="1">
    <location>
        <begin position="158"/>
        <end position="168"/>
    </location>
</feature>
<gene>
    <name evidence="2" type="ORF">VPNG_08131</name>
</gene>
<accession>A0A423WIE7</accession>
<keyword evidence="3" id="KW-1185">Reference proteome</keyword>
<dbReference type="EMBL" id="LKEB01000050">
    <property type="protein sequence ID" value="ROW03192.1"/>
    <property type="molecule type" value="Genomic_DNA"/>
</dbReference>
<name>A0A423WIE7_9PEZI</name>
<dbReference type="Proteomes" id="UP000285146">
    <property type="component" value="Unassembled WGS sequence"/>
</dbReference>
<sequence>MSASTLGNSTSSAHSEQMAFSIFDGKTLCSTNTSPSTDHPYHQYSPTYEHTYEHSQTTPMTPFSPATFSMGPPSIDAVYTQGSAALYPTDQNFCKMIDLGGGMEAYSPSCNAAIDACKSFEGQPPLYSPEDCFSVAKDSLDMTTRDTDVSQYAVESLGSDQSDVTSNDPAGKWSPNKADSVLPLSPTVKCRFPKCTFSPESDGRPVQKLEQAVQKHFKRNHDAKNYKCGLCPQVIQKRLDNFREHIRKKHPEVDLDQYLGTTGKRRQSECVSYGPPSMSPQHKRLRSSA</sequence>
<dbReference type="InParanoid" id="A0A423WIE7"/>
<evidence type="ECO:0000313" key="2">
    <source>
        <dbReference type="EMBL" id="ROW03192.1"/>
    </source>
</evidence>
<feature type="region of interest" description="Disordered" evidence="1">
    <location>
        <begin position="253"/>
        <end position="289"/>
    </location>
</feature>
<evidence type="ECO:0000313" key="3">
    <source>
        <dbReference type="Proteomes" id="UP000285146"/>
    </source>
</evidence>
<dbReference type="AlphaFoldDB" id="A0A423WIE7"/>
<reference evidence="2 3" key="1">
    <citation type="submission" date="2015-09" db="EMBL/GenBank/DDBJ databases">
        <title>Host preference determinants of Valsa canker pathogens revealed by comparative genomics.</title>
        <authorList>
            <person name="Yin Z."/>
            <person name="Huang L."/>
        </authorList>
    </citation>
    <scope>NUCLEOTIDE SEQUENCE [LARGE SCALE GENOMIC DNA]</scope>
    <source>
        <strain evidence="2 3">SXYLt</strain>
    </source>
</reference>
<feature type="region of interest" description="Disordered" evidence="1">
    <location>
        <begin position="155"/>
        <end position="178"/>
    </location>
</feature>
<proteinExistence type="predicted"/>
<organism evidence="2 3">
    <name type="scientific">Cytospora leucostoma</name>
    <dbReference type="NCBI Taxonomy" id="1230097"/>
    <lineage>
        <taxon>Eukaryota</taxon>
        <taxon>Fungi</taxon>
        <taxon>Dikarya</taxon>
        <taxon>Ascomycota</taxon>
        <taxon>Pezizomycotina</taxon>
        <taxon>Sordariomycetes</taxon>
        <taxon>Sordariomycetidae</taxon>
        <taxon>Diaporthales</taxon>
        <taxon>Cytosporaceae</taxon>
        <taxon>Cytospora</taxon>
    </lineage>
</organism>
<evidence type="ECO:0000256" key="1">
    <source>
        <dbReference type="SAM" id="MobiDB-lite"/>
    </source>
</evidence>
<dbReference type="OrthoDB" id="5242171at2759"/>
<protein>
    <submittedName>
        <fullName evidence="2">Uncharacterized protein</fullName>
    </submittedName>
</protein>